<keyword evidence="1" id="KW-1133">Transmembrane helix</keyword>
<accession>A0A0E9R768</accession>
<protein>
    <submittedName>
        <fullName evidence="2">Uncharacterized protein</fullName>
    </submittedName>
</protein>
<organism evidence="2">
    <name type="scientific">Anguilla anguilla</name>
    <name type="common">European freshwater eel</name>
    <name type="synonym">Muraena anguilla</name>
    <dbReference type="NCBI Taxonomy" id="7936"/>
    <lineage>
        <taxon>Eukaryota</taxon>
        <taxon>Metazoa</taxon>
        <taxon>Chordata</taxon>
        <taxon>Craniata</taxon>
        <taxon>Vertebrata</taxon>
        <taxon>Euteleostomi</taxon>
        <taxon>Actinopterygii</taxon>
        <taxon>Neopterygii</taxon>
        <taxon>Teleostei</taxon>
        <taxon>Anguilliformes</taxon>
        <taxon>Anguillidae</taxon>
        <taxon>Anguilla</taxon>
    </lineage>
</organism>
<sequence>MWGVLFRATVIACYACLFGYFPCRIFHPLVKHVGLSQ</sequence>
<feature type="transmembrane region" description="Helical" evidence="1">
    <location>
        <begin position="6"/>
        <end position="23"/>
    </location>
</feature>
<proteinExistence type="predicted"/>
<evidence type="ECO:0000313" key="2">
    <source>
        <dbReference type="EMBL" id="JAH24627.1"/>
    </source>
</evidence>
<name>A0A0E9R768_ANGAN</name>
<dbReference type="EMBL" id="GBXM01083950">
    <property type="protein sequence ID" value="JAH24627.1"/>
    <property type="molecule type" value="Transcribed_RNA"/>
</dbReference>
<reference evidence="2" key="2">
    <citation type="journal article" date="2015" name="Fish Shellfish Immunol.">
        <title>Early steps in the European eel (Anguilla anguilla)-Vibrio vulnificus interaction in the gills: Role of the RtxA13 toxin.</title>
        <authorList>
            <person name="Callol A."/>
            <person name="Pajuelo D."/>
            <person name="Ebbesson L."/>
            <person name="Teles M."/>
            <person name="MacKenzie S."/>
            <person name="Amaro C."/>
        </authorList>
    </citation>
    <scope>NUCLEOTIDE SEQUENCE</scope>
</reference>
<evidence type="ECO:0000256" key="1">
    <source>
        <dbReference type="SAM" id="Phobius"/>
    </source>
</evidence>
<reference evidence="2" key="1">
    <citation type="submission" date="2014-11" db="EMBL/GenBank/DDBJ databases">
        <authorList>
            <person name="Amaro Gonzalez C."/>
        </authorList>
    </citation>
    <scope>NUCLEOTIDE SEQUENCE</scope>
</reference>
<keyword evidence="1" id="KW-0812">Transmembrane</keyword>
<keyword evidence="1" id="KW-0472">Membrane</keyword>
<dbReference type="AlphaFoldDB" id="A0A0E9R768"/>